<evidence type="ECO:0000256" key="7">
    <source>
        <dbReference type="ARBA" id="ARBA00023239"/>
    </source>
</evidence>
<keyword evidence="7" id="KW-0456">Lyase</keyword>
<keyword evidence="6" id="KW-0496">Mitochondrion</keyword>
<dbReference type="eggNOG" id="ENOG502QPS1">
    <property type="taxonomic scope" value="Eukaryota"/>
</dbReference>
<comment type="cofactor">
    <cofactor evidence="1">
        <name>pyridoxal 5'-phosphate</name>
        <dbReference type="ChEBI" id="CHEBI:597326"/>
    </cofactor>
</comment>
<keyword evidence="5" id="KW-0809">Transit peptide</keyword>
<dbReference type="GO" id="GO:0019148">
    <property type="term" value="F:D-cysteine desulfhydrase activity"/>
    <property type="evidence" value="ECO:0007669"/>
    <property type="project" value="UniProtKB-EC"/>
</dbReference>
<dbReference type="Proteomes" id="UP000030645">
    <property type="component" value="Unassembled WGS sequence"/>
</dbReference>
<evidence type="ECO:0000313" key="14">
    <source>
        <dbReference type="Proteomes" id="UP000030645"/>
    </source>
</evidence>
<proteinExistence type="inferred from homology"/>
<keyword evidence="4 11" id="KW-0663">Pyridoxal phosphate</keyword>
<dbReference type="FunFam" id="3.40.50.1100:FF:000037">
    <property type="entry name" value="Bifunctional D-cysteine desulfhydrase/1-aminocyclopropane-1-carboxylate deaminase, mitochondrial"/>
    <property type="match status" value="1"/>
</dbReference>
<feature type="domain" description="Tryptophan synthase beta chain-like PALP" evidence="12">
    <location>
        <begin position="38"/>
        <end position="343"/>
    </location>
</feature>
<dbReference type="EMBL" id="KE343890">
    <property type="protein sequence ID" value="EXB45119.1"/>
    <property type="molecule type" value="Genomic_DNA"/>
</dbReference>
<dbReference type="STRING" id="981085.W9RB16"/>
<dbReference type="InterPro" id="IPR027278">
    <property type="entry name" value="ACCD_DCysDesulf"/>
</dbReference>
<organism evidence="13 14">
    <name type="scientific">Morus notabilis</name>
    <dbReference type="NCBI Taxonomy" id="981085"/>
    <lineage>
        <taxon>Eukaryota</taxon>
        <taxon>Viridiplantae</taxon>
        <taxon>Streptophyta</taxon>
        <taxon>Embryophyta</taxon>
        <taxon>Tracheophyta</taxon>
        <taxon>Spermatophyta</taxon>
        <taxon>Magnoliopsida</taxon>
        <taxon>eudicotyledons</taxon>
        <taxon>Gunneridae</taxon>
        <taxon>Pentapetalae</taxon>
        <taxon>rosids</taxon>
        <taxon>fabids</taxon>
        <taxon>Rosales</taxon>
        <taxon>Moraceae</taxon>
        <taxon>Moreae</taxon>
        <taxon>Morus</taxon>
    </lineage>
</organism>
<dbReference type="NCBIfam" id="TIGR01275">
    <property type="entry name" value="ACC_deam_rel"/>
    <property type="match status" value="1"/>
</dbReference>
<dbReference type="AlphaFoldDB" id="W9RB16"/>
<evidence type="ECO:0000256" key="10">
    <source>
        <dbReference type="PIRSR" id="PIRSR006278-1"/>
    </source>
</evidence>
<evidence type="ECO:0000256" key="2">
    <source>
        <dbReference type="ARBA" id="ARBA00004173"/>
    </source>
</evidence>
<name>W9RB16_9ROSA</name>
<keyword evidence="14" id="KW-1185">Reference proteome</keyword>
<comment type="subcellular location">
    <subcellularLocation>
        <location evidence="2">Mitochondrion</location>
    </subcellularLocation>
</comment>
<dbReference type="EC" id="4.4.1.15" evidence="9"/>
<dbReference type="PIRSF" id="PIRSF006278">
    <property type="entry name" value="ACCD_DCysDesulf"/>
    <property type="match status" value="1"/>
</dbReference>
<dbReference type="GO" id="GO:0005739">
    <property type="term" value="C:mitochondrion"/>
    <property type="evidence" value="ECO:0007669"/>
    <property type="project" value="UniProtKB-SubCell"/>
</dbReference>
<evidence type="ECO:0000259" key="12">
    <source>
        <dbReference type="Pfam" id="PF00291"/>
    </source>
</evidence>
<dbReference type="OrthoDB" id="10266364at2759"/>
<dbReference type="PANTHER" id="PTHR43780:SF2">
    <property type="entry name" value="1-AMINOCYCLOPROPANE-1-CARBOXYLATE DEAMINASE-RELATED"/>
    <property type="match status" value="1"/>
</dbReference>
<dbReference type="SUPFAM" id="SSF53686">
    <property type="entry name" value="Tryptophan synthase beta subunit-like PLP-dependent enzymes"/>
    <property type="match status" value="1"/>
</dbReference>
<dbReference type="InterPro" id="IPR001926">
    <property type="entry name" value="TrpB-like_PALP"/>
</dbReference>
<dbReference type="Pfam" id="PF00291">
    <property type="entry name" value="PALP"/>
    <property type="match status" value="1"/>
</dbReference>
<dbReference type="Gene3D" id="3.40.50.1100">
    <property type="match status" value="2"/>
</dbReference>
<sequence>MEHNNIRAVGLDFLTRKPYLPPSWANHLTQIPSHVFSLAHVPTPIHKWNLPNLPNNTEVWLKREDLSGMQLSGNKARKLEFLMADAVAQGADCIITIGGVQSSHCRATAVAARYLNLDCYLILRTSEVLVDQDPGLTGNLLVGRLVGAHVELISVEEYAKIGSVALTNHLKEKLLSEGRRPYVIPAGGSNSLGTWGYIEAIREIEQQIQTTKQKFDDIVVACGSGGTIAGLALGSSLSSLKAKVHSFFPRRDPNYFYDFIQGLFDGLEAGVTVRDIVNIQNEKDLGYSVDTFEQLKFIKDIAAATGVVLDPVFSGKAGYGLWKDMTENPKKWEGRKILFIHTGGLLGLYDYVEQMASLVGNWRRMDIHEYVNVP</sequence>
<evidence type="ECO:0000256" key="3">
    <source>
        <dbReference type="ARBA" id="ARBA00008639"/>
    </source>
</evidence>
<dbReference type="InterPro" id="IPR005966">
    <property type="entry name" value="D-Cys_desShydrase"/>
</dbReference>
<protein>
    <recommendedName>
        <fullName evidence="9">D-cysteine desulfhydrase</fullName>
        <ecNumber evidence="9">4.4.1.15</ecNumber>
    </recommendedName>
</protein>
<evidence type="ECO:0000256" key="6">
    <source>
        <dbReference type="ARBA" id="ARBA00023128"/>
    </source>
</evidence>
<comment type="catalytic activity">
    <reaction evidence="8">
        <text>D-cysteine + H2O = hydrogen sulfide + pyruvate + NH4(+) + H(+)</text>
        <dbReference type="Rhea" id="RHEA:11268"/>
        <dbReference type="ChEBI" id="CHEBI:15361"/>
        <dbReference type="ChEBI" id="CHEBI:15377"/>
        <dbReference type="ChEBI" id="CHEBI:15378"/>
        <dbReference type="ChEBI" id="CHEBI:28938"/>
        <dbReference type="ChEBI" id="CHEBI:29919"/>
        <dbReference type="ChEBI" id="CHEBI:35236"/>
        <dbReference type="EC" id="4.4.1.15"/>
    </reaction>
</comment>
<evidence type="ECO:0000256" key="8">
    <source>
        <dbReference type="ARBA" id="ARBA00050761"/>
    </source>
</evidence>
<gene>
    <name evidence="13" type="ORF">L484_019344</name>
</gene>
<accession>W9RB16</accession>
<evidence type="ECO:0000256" key="11">
    <source>
        <dbReference type="PIRSR" id="PIRSR006278-2"/>
    </source>
</evidence>
<evidence type="ECO:0000256" key="9">
    <source>
        <dbReference type="ARBA" id="ARBA00066823"/>
    </source>
</evidence>
<evidence type="ECO:0000256" key="5">
    <source>
        <dbReference type="ARBA" id="ARBA00022946"/>
    </source>
</evidence>
<dbReference type="KEGG" id="mnt:21402289"/>
<comment type="similarity">
    <text evidence="3">Belongs to the ACC deaminase/D-cysteine desulfhydrase family.</text>
</comment>
<feature type="active site" description="Nucleophile" evidence="10">
    <location>
        <position position="102"/>
    </location>
</feature>
<evidence type="ECO:0000256" key="4">
    <source>
        <dbReference type="ARBA" id="ARBA00022898"/>
    </source>
</evidence>
<evidence type="ECO:0000313" key="13">
    <source>
        <dbReference type="EMBL" id="EXB45119.1"/>
    </source>
</evidence>
<dbReference type="InterPro" id="IPR036052">
    <property type="entry name" value="TrpB-like_PALP_sf"/>
</dbReference>
<evidence type="ECO:0000256" key="1">
    <source>
        <dbReference type="ARBA" id="ARBA00001933"/>
    </source>
</evidence>
<dbReference type="PANTHER" id="PTHR43780">
    <property type="entry name" value="1-AMINOCYCLOPROPANE-1-CARBOXYLATE DEAMINASE-RELATED"/>
    <property type="match status" value="1"/>
</dbReference>
<dbReference type="FunFam" id="3.40.50.1100:FF:000042">
    <property type="entry name" value="Bifunctional D-cysteine desulfhydrase/1-aminocyclopropane-1-carboxylate deaminase mitochondrial"/>
    <property type="match status" value="1"/>
</dbReference>
<feature type="modified residue" description="N6-(pyridoxal phosphate)lysine" evidence="11">
    <location>
        <position position="75"/>
    </location>
</feature>
<reference evidence="14" key="1">
    <citation type="submission" date="2013-01" db="EMBL/GenBank/DDBJ databases">
        <title>Draft Genome Sequence of a Mulberry Tree, Morus notabilis C.K. Schneid.</title>
        <authorList>
            <person name="He N."/>
            <person name="Zhao S."/>
        </authorList>
    </citation>
    <scope>NUCLEOTIDE SEQUENCE</scope>
</reference>